<dbReference type="InterPro" id="IPR003494">
    <property type="entry name" value="SHS2_FtsA"/>
</dbReference>
<dbReference type="GO" id="GO:0009898">
    <property type="term" value="C:cytoplasmic side of plasma membrane"/>
    <property type="evidence" value="ECO:0007669"/>
    <property type="project" value="TreeGrafter"/>
</dbReference>
<comment type="caution">
    <text evidence="2">The sequence shown here is derived from an EMBL/GenBank/DDBJ whole genome shotgun (WGS) entry which is preliminary data.</text>
</comment>
<evidence type="ECO:0000313" key="3">
    <source>
        <dbReference type="Proteomes" id="UP000294743"/>
    </source>
</evidence>
<dbReference type="GO" id="GO:0032153">
    <property type="term" value="C:cell division site"/>
    <property type="evidence" value="ECO:0007669"/>
    <property type="project" value="TreeGrafter"/>
</dbReference>
<dbReference type="GO" id="GO:0051301">
    <property type="term" value="P:cell division"/>
    <property type="evidence" value="ECO:0007669"/>
    <property type="project" value="UniProtKB-KW"/>
</dbReference>
<protein>
    <submittedName>
        <fullName evidence="2">Cell division protein FtsA</fullName>
    </submittedName>
</protein>
<dbReference type="Gene3D" id="3.30.420.40">
    <property type="match status" value="1"/>
</dbReference>
<evidence type="ECO:0000313" key="2">
    <source>
        <dbReference type="EMBL" id="TDW16639.1"/>
    </source>
</evidence>
<dbReference type="RefSeq" id="WP_134169779.1">
    <property type="nucleotide sequence ID" value="NZ_SODD01000021.1"/>
</dbReference>
<name>A0A4R7ZG78_9FIRM</name>
<proteinExistence type="predicted"/>
<dbReference type="OrthoDB" id="9768127at2"/>
<keyword evidence="2" id="KW-0131">Cell cycle</keyword>
<sequence>MQAKQYYASLELADDELRLIIGEFYMSRFNPLKVERVKTDGIQKKRIVNPTVVAASIVTMLDAVEKSLGFRLKSIILCIPSADVKCIKRRVNVPIEEGSRRIRTSHARLGIEKAIDSFQIDGYEFVNIGSITYINGGIASRTLPVDERSETLTMDIDFICAKQEVVHEFVLCVENAGLRVADICLDTYAIAEEAAIIEGSMDKYVVLTNFEKYDTDLALFYKGRFMGCESLGFGYERLAQVIRRKFRLTEKEATDLLKESAIFPTYERDDSIIYIYSEKEEYREITRKEIYSAIEEELQHWIVGVNEANEMIAQTGQARMVLAGSGADILGMESIKDRFILDCSVYIPSTIGTRRSCYSAVLGAIYTHKKLQALVHMQSEGVEISTESVRQLQKEDDNAFTKKLKKILLNK</sequence>
<dbReference type="SMART" id="SM00842">
    <property type="entry name" value="FtsA"/>
    <property type="match status" value="1"/>
</dbReference>
<dbReference type="AlphaFoldDB" id="A0A4R7ZG78"/>
<dbReference type="EMBL" id="SODD01000021">
    <property type="protein sequence ID" value="TDW16639.1"/>
    <property type="molecule type" value="Genomic_DNA"/>
</dbReference>
<dbReference type="Proteomes" id="UP000294743">
    <property type="component" value="Unassembled WGS sequence"/>
</dbReference>
<dbReference type="InterPro" id="IPR050696">
    <property type="entry name" value="FtsA/MreB"/>
</dbReference>
<evidence type="ECO:0000259" key="1">
    <source>
        <dbReference type="SMART" id="SM00842"/>
    </source>
</evidence>
<keyword evidence="3" id="KW-1185">Reference proteome</keyword>
<keyword evidence="2" id="KW-0132">Cell division</keyword>
<feature type="domain" description="SHS2" evidence="1">
    <location>
        <begin position="7"/>
        <end position="194"/>
    </location>
</feature>
<dbReference type="SUPFAM" id="SSF53067">
    <property type="entry name" value="Actin-like ATPase domain"/>
    <property type="match status" value="1"/>
</dbReference>
<organism evidence="2 3">
    <name type="scientific">Breznakia blatticola</name>
    <dbReference type="NCBI Taxonomy" id="1754012"/>
    <lineage>
        <taxon>Bacteria</taxon>
        <taxon>Bacillati</taxon>
        <taxon>Bacillota</taxon>
        <taxon>Erysipelotrichia</taxon>
        <taxon>Erysipelotrichales</taxon>
        <taxon>Erysipelotrichaceae</taxon>
        <taxon>Breznakia</taxon>
    </lineage>
</organism>
<gene>
    <name evidence="2" type="ORF">EDD63_12129</name>
</gene>
<reference evidence="2 3" key="1">
    <citation type="submission" date="2019-03" db="EMBL/GenBank/DDBJ databases">
        <title>Genomic Encyclopedia of Type Strains, Phase IV (KMG-IV): sequencing the most valuable type-strain genomes for metagenomic binning, comparative biology and taxonomic classification.</title>
        <authorList>
            <person name="Goeker M."/>
        </authorList>
    </citation>
    <scope>NUCLEOTIDE SEQUENCE [LARGE SCALE GENOMIC DNA]</scope>
    <source>
        <strain evidence="2 3">DSM 28867</strain>
    </source>
</reference>
<accession>A0A4R7ZG78</accession>
<dbReference type="PANTHER" id="PTHR32432">
    <property type="entry name" value="CELL DIVISION PROTEIN FTSA-RELATED"/>
    <property type="match status" value="1"/>
</dbReference>
<dbReference type="InterPro" id="IPR043129">
    <property type="entry name" value="ATPase_NBD"/>
</dbReference>
<dbReference type="PANTHER" id="PTHR32432:SF4">
    <property type="entry name" value="CELL DIVISION PROTEIN FTSA"/>
    <property type="match status" value="1"/>
</dbReference>